<organism evidence="2 3">
    <name type="scientific">Oleoguttula mirabilis</name>
    <dbReference type="NCBI Taxonomy" id="1507867"/>
    <lineage>
        <taxon>Eukaryota</taxon>
        <taxon>Fungi</taxon>
        <taxon>Dikarya</taxon>
        <taxon>Ascomycota</taxon>
        <taxon>Pezizomycotina</taxon>
        <taxon>Dothideomycetes</taxon>
        <taxon>Dothideomycetidae</taxon>
        <taxon>Mycosphaerellales</taxon>
        <taxon>Teratosphaeriaceae</taxon>
        <taxon>Oleoguttula</taxon>
    </lineage>
</organism>
<sequence length="738" mass="80464">MFAPPPIQLSRAQIEQLKLEAEARAREREEKKQAKRKSTESGGSGDSLKKIESHGSLQRTESHSPNPFRRNRLFGRSSKLRVSQPIAQPAREPAASPRHQKQGSDEAAKRDSEERQYSSVPFGEQPRRAPEPPKRPARPSSGLSLFPIGSPVPSERFGEVELRTPSNSPPPVPEKSPRRRSSASRRSQPVQPVEKQPSLPEASVSEALAKLSIDDDGGSPDGKAPHPPQPSTASAVVGRRNSGSTLKTSPTKTSPTRTGAVDKVPGKRASATAAIRAAFLDAEGIAAKSPRRATEGSITPANVSTTPAEVQLPWKRRKKGETMSMLLDSGFFPGGMLTVDTKNISSRTIHVKLPPPLSLIDKDLPDTPDSILATPTELYHSAPRGPLPKTKRKVAAPRRSPLAPLSKTSVKANGGERAADISPTRLSSIPELAGTSENSPLSSGVNTPVATQIHLRGGSVITVTPPELTAWQRHIYVQGPIKLPKPAILPRKNSVATLEAFQEAIDQVYQDALTIPRRRSDDAIVEDICEWFDDFGFEDIGFEGDMLAVDEINVDEVDEMMELDEVDSQGGERFSTPPPEQVASPIEKVVAKEVIEQEAVETSGPMPFPKRTMPPVETEETLRARGIARLSQQARKESLTLSRLEAVIPITPAPETSMLATEVRREDEKMLDQIVDHGGMDQGGMDWDEVEELDEQPAWSAPTIPNNHRGFNKRLLKKDTRNPVTKMRRLMATASAIL</sequence>
<feature type="compositionally biased region" description="Basic and acidic residues" evidence="1">
    <location>
        <begin position="20"/>
        <end position="32"/>
    </location>
</feature>
<evidence type="ECO:0000313" key="2">
    <source>
        <dbReference type="EMBL" id="KAK4545651.1"/>
    </source>
</evidence>
<feature type="compositionally biased region" description="Polar residues" evidence="1">
    <location>
        <begin position="55"/>
        <end position="65"/>
    </location>
</feature>
<feature type="compositionally biased region" description="Polar residues" evidence="1">
    <location>
        <begin position="435"/>
        <end position="445"/>
    </location>
</feature>
<keyword evidence="3" id="KW-1185">Reference proteome</keyword>
<gene>
    <name evidence="2" type="ORF">LTR36_002604</name>
</gene>
<dbReference type="AlphaFoldDB" id="A0AAV9JMD2"/>
<protein>
    <submittedName>
        <fullName evidence="2">Uncharacterized protein</fullName>
    </submittedName>
</protein>
<evidence type="ECO:0000256" key="1">
    <source>
        <dbReference type="SAM" id="MobiDB-lite"/>
    </source>
</evidence>
<proteinExistence type="predicted"/>
<feature type="compositionally biased region" description="Basic and acidic residues" evidence="1">
    <location>
        <begin position="125"/>
        <end position="134"/>
    </location>
</feature>
<dbReference type="Proteomes" id="UP001324427">
    <property type="component" value="Unassembled WGS sequence"/>
</dbReference>
<accession>A0AAV9JMD2</accession>
<comment type="caution">
    <text evidence="2">The sequence shown here is derived from an EMBL/GenBank/DDBJ whole genome shotgun (WGS) entry which is preliminary data.</text>
</comment>
<feature type="region of interest" description="Disordered" evidence="1">
    <location>
        <begin position="20"/>
        <end position="267"/>
    </location>
</feature>
<feature type="compositionally biased region" description="Low complexity" evidence="1">
    <location>
        <begin position="242"/>
        <end position="259"/>
    </location>
</feature>
<reference evidence="2 3" key="1">
    <citation type="submission" date="2021-11" db="EMBL/GenBank/DDBJ databases">
        <title>Black yeast isolated from Biological Soil Crust.</title>
        <authorList>
            <person name="Kurbessoian T."/>
        </authorList>
    </citation>
    <scope>NUCLEOTIDE SEQUENCE [LARGE SCALE GENOMIC DNA]</scope>
    <source>
        <strain evidence="2 3">CCFEE 5522</strain>
    </source>
</reference>
<feature type="region of interest" description="Disordered" evidence="1">
    <location>
        <begin position="371"/>
        <end position="445"/>
    </location>
</feature>
<name>A0AAV9JMD2_9PEZI</name>
<dbReference type="EMBL" id="JAVFHQ010000018">
    <property type="protein sequence ID" value="KAK4545651.1"/>
    <property type="molecule type" value="Genomic_DNA"/>
</dbReference>
<evidence type="ECO:0000313" key="3">
    <source>
        <dbReference type="Proteomes" id="UP001324427"/>
    </source>
</evidence>
<feature type="compositionally biased region" description="Basic and acidic residues" evidence="1">
    <location>
        <begin position="102"/>
        <end position="116"/>
    </location>
</feature>